<reference evidence="1 2" key="1">
    <citation type="journal article" date="2004" name="Proc. Natl. Acad. Sci. U.S.A.">
        <title>The complete genomic sequence of Nocardia farcinica IFM 10152.</title>
        <authorList>
            <person name="Ishikawa J."/>
            <person name="Yamashita A."/>
            <person name="Mikami Y."/>
            <person name="Hoshino Y."/>
            <person name="Kurita H."/>
            <person name="Hotta K."/>
            <person name="Shiba T."/>
            <person name="Hattori M."/>
        </authorList>
    </citation>
    <scope>NUCLEOTIDE SEQUENCE [LARGE SCALE GENOMIC DNA]</scope>
    <source>
        <strain evidence="1 2">IFM 10152</strain>
    </source>
</reference>
<accession>Q5YTI8</accession>
<organism evidence="1 2">
    <name type="scientific">Nocardia farcinica (strain IFM 10152)</name>
    <dbReference type="NCBI Taxonomy" id="247156"/>
    <lineage>
        <taxon>Bacteria</taxon>
        <taxon>Bacillati</taxon>
        <taxon>Actinomycetota</taxon>
        <taxon>Actinomycetes</taxon>
        <taxon>Mycobacteriales</taxon>
        <taxon>Nocardiaceae</taxon>
        <taxon>Nocardia</taxon>
    </lineage>
</organism>
<keyword evidence="2" id="KW-1185">Reference proteome</keyword>
<dbReference type="InterPro" id="IPR024520">
    <property type="entry name" value="DUF3558"/>
</dbReference>
<dbReference type="STRING" id="247156.NFA_36550"/>
<dbReference type="Pfam" id="PF12079">
    <property type="entry name" value="DUF3558"/>
    <property type="match status" value="1"/>
</dbReference>
<name>Q5YTI8_NOCFA</name>
<dbReference type="EMBL" id="AP006618">
    <property type="protein sequence ID" value="BAD58503.1"/>
    <property type="molecule type" value="Genomic_DNA"/>
</dbReference>
<evidence type="ECO:0000313" key="2">
    <source>
        <dbReference type="Proteomes" id="UP000006820"/>
    </source>
</evidence>
<evidence type="ECO:0000313" key="1">
    <source>
        <dbReference type="EMBL" id="BAD58503.1"/>
    </source>
</evidence>
<dbReference type="HOGENOM" id="CLU_1282121_0_0_11"/>
<dbReference type="eggNOG" id="ENOG5031EEB">
    <property type="taxonomic scope" value="Bacteria"/>
</dbReference>
<sequence>MSVGSPAVGRGRRSRSAPRCPRIPASEGCWMGSRSVVGGVLAVGVVVVLGGCDSSVDGDAGPAGSTTATVAADVPAGFDPCEDIPQSVLDSERLRQKIPDNSAASGGIKWRGCLWGQPDGYAVSIQTTNITVEMVRAKGFVGAYEFVVSGREAIASRQSEVEKEASCTVNVAMRGGSLSVGLTNPTSAKNTGHLDSCDLARQVAEKVVPALPAGA</sequence>
<gene>
    <name evidence="1" type="ordered locus">NFA_36550</name>
</gene>
<dbReference type="AlphaFoldDB" id="Q5YTI8"/>
<dbReference type="Proteomes" id="UP000006820">
    <property type="component" value="Chromosome"/>
</dbReference>
<dbReference type="KEGG" id="nfa:NFA_36550"/>
<protein>
    <recommendedName>
        <fullName evidence="3">DUF3558 domain-containing protein</fullName>
    </recommendedName>
</protein>
<evidence type="ECO:0008006" key="3">
    <source>
        <dbReference type="Google" id="ProtNLM"/>
    </source>
</evidence>
<proteinExistence type="predicted"/>